<dbReference type="EMBL" id="CAVMJV010000038">
    <property type="protein sequence ID" value="CAK5079365.1"/>
    <property type="molecule type" value="Genomic_DNA"/>
</dbReference>
<protein>
    <submittedName>
        <fullName evidence="1">Uncharacterized protein</fullName>
    </submittedName>
</protein>
<comment type="caution">
    <text evidence="1">The sequence shown here is derived from an EMBL/GenBank/DDBJ whole genome shotgun (WGS) entry which is preliminary data.</text>
</comment>
<proteinExistence type="predicted"/>
<reference evidence="1" key="1">
    <citation type="submission" date="2023-11" db="EMBL/GenBank/DDBJ databases">
        <authorList>
            <person name="Poullet M."/>
        </authorList>
    </citation>
    <scope>NUCLEOTIDE SEQUENCE</scope>
    <source>
        <strain evidence="1">E1834</strain>
    </source>
</reference>
<evidence type="ECO:0000313" key="2">
    <source>
        <dbReference type="Proteomes" id="UP001497535"/>
    </source>
</evidence>
<keyword evidence="2" id="KW-1185">Reference proteome</keyword>
<gene>
    <name evidence="1" type="ORF">MENTE1834_LOCUS26472</name>
</gene>
<name>A0ACB0ZJZ6_MELEN</name>
<organism evidence="1 2">
    <name type="scientific">Meloidogyne enterolobii</name>
    <name type="common">Root-knot nematode worm</name>
    <name type="synonym">Meloidogyne mayaguensis</name>
    <dbReference type="NCBI Taxonomy" id="390850"/>
    <lineage>
        <taxon>Eukaryota</taxon>
        <taxon>Metazoa</taxon>
        <taxon>Ecdysozoa</taxon>
        <taxon>Nematoda</taxon>
        <taxon>Chromadorea</taxon>
        <taxon>Rhabditida</taxon>
        <taxon>Tylenchina</taxon>
        <taxon>Tylenchomorpha</taxon>
        <taxon>Tylenchoidea</taxon>
        <taxon>Meloidogynidae</taxon>
        <taxon>Meloidogyninae</taxon>
        <taxon>Meloidogyne</taxon>
    </lineage>
</organism>
<dbReference type="Proteomes" id="UP001497535">
    <property type="component" value="Unassembled WGS sequence"/>
</dbReference>
<evidence type="ECO:0000313" key="1">
    <source>
        <dbReference type="EMBL" id="CAK5079365.1"/>
    </source>
</evidence>
<accession>A0ACB0ZJZ6</accession>
<sequence length="57" mass="6202">MYCASHLFAINALHSSIIPFNVSECPAVLLLSTLFMATCRTAVASLGKPELKIRFFG</sequence>